<reference evidence="1 2" key="1">
    <citation type="submission" date="2016-10" db="EMBL/GenBank/DDBJ databases">
        <authorList>
            <person name="de Groot N.N."/>
        </authorList>
    </citation>
    <scope>NUCLEOTIDE SEQUENCE [LARGE SCALE GENOMIC DNA]</scope>
    <source>
        <strain evidence="1 2">GAS232</strain>
    </source>
</reference>
<sequence>MPEQLTPEQLAVVLGTAPSPPTKKQSPLSPSDDVFALASGELYSSRFDNEVLFYLDNSNQPFESKLYGGPAWPPIGGVGLWARVLSGVFLMNGTEGASEVERYLSILKHTASGELKSRAIDALQGVARFNQKISADLMLRVEDTLARAFSPENQQITASEKSL</sequence>
<protein>
    <submittedName>
        <fullName evidence="1">Uncharacterized protein</fullName>
    </submittedName>
</protein>
<accession>A0A1G7GEB2</accession>
<dbReference type="Proteomes" id="UP000182427">
    <property type="component" value="Chromosome I"/>
</dbReference>
<evidence type="ECO:0000313" key="2">
    <source>
        <dbReference type="Proteomes" id="UP000182427"/>
    </source>
</evidence>
<organism evidence="1 2">
    <name type="scientific">Terriglobus roseus</name>
    <dbReference type="NCBI Taxonomy" id="392734"/>
    <lineage>
        <taxon>Bacteria</taxon>
        <taxon>Pseudomonadati</taxon>
        <taxon>Acidobacteriota</taxon>
        <taxon>Terriglobia</taxon>
        <taxon>Terriglobales</taxon>
        <taxon>Acidobacteriaceae</taxon>
        <taxon>Terriglobus</taxon>
    </lineage>
</organism>
<evidence type="ECO:0000313" key="1">
    <source>
        <dbReference type="EMBL" id="SDE86466.1"/>
    </source>
</evidence>
<dbReference type="OrthoDB" id="9829650at2"/>
<keyword evidence="2" id="KW-1185">Reference proteome</keyword>
<dbReference type="RefSeq" id="WP_083343898.1">
    <property type="nucleotide sequence ID" value="NZ_LT629690.1"/>
</dbReference>
<gene>
    <name evidence="1" type="ORF">SAMN05444167_0664</name>
</gene>
<name>A0A1G7GEB2_9BACT</name>
<dbReference type="AlphaFoldDB" id="A0A1G7GEB2"/>
<proteinExistence type="predicted"/>
<dbReference type="EMBL" id="LT629690">
    <property type="protein sequence ID" value="SDE86466.1"/>
    <property type="molecule type" value="Genomic_DNA"/>
</dbReference>